<dbReference type="CDD" id="cd15035">
    <property type="entry name" value="7tmF_FZD5_FZD8-like"/>
    <property type="match status" value="1"/>
</dbReference>
<keyword evidence="5" id="KW-0879">Wnt signaling pathway</keyword>
<dbReference type="GO" id="GO:0017147">
    <property type="term" value="F:Wnt-protein binding"/>
    <property type="evidence" value="ECO:0007669"/>
    <property type="project" value="TreeGrafter"/>
</dbReference>
<feature type="transmembrane region" description="Helical" evidence="16">
    <location>
        <begin position="420"/>
        <end position="439"/>
    </location>
</feature>
<feature type="domain" description="FZ" evidence="18">
    <location>
        <begin position="49"/>
        <end position="170"/>
    </location>
</feature>
<dbReference type="GO" id="GO:0042813">
    <property type="term" value="F:Wnt receptor activity"/>
    <property type="evidence" value="ECO:0007669"/>
    <property type="project" value="TreeGrafter"/>
</dbReference>
<dbReference type="Pfam" id="PF01534">
    <property type="entry name" value="Frizzled"/>
    <property type="match status" value="1"/>
</dbReference>
<keyword evidence="6 16" id="KW-0812">Transmembrane</keyword>
<keyword evidence="13" id="KW-0807">Transducer</keyword>
<evidence type="ECO:0000256" key="7">
    <source>
        <dbReference type="ARBA" id="ARBA00022729"/>
    </source>
</evidence>
<gene>
    <name evidence="21" type="primary">LOC113209613</name>
</gene>
<accession>A0A9C6XQH7</accession>
<dbReference type="GO" id="GO:0035567">
    <property type="term" value="P:non-canonical Wnt signaling pathway"/>
    <property type="evidence" value="ECO:0007669"/>
    <property type="project" value="TreeGrafter"/>
</dbReference>
<evidence type="ECO:0000256" key="2">
    <source>
        <dbReference type="ARBA" id="ARBA00008077"/>
    </source>
</evidence>
<evidence type="ECO:0000256" key="17">
    <source>
        <dbReference type="SAM" id="SignalP"/>
    </source>
</evidence>
<dbReference type="Proteomes" id="UP000504606">
    <property type="component" value="Unplaced"/>
</dbReference>
<dbReference type="FunFam" id="1.20.1070.10:FF:000262">
    <property type="entry name" value="Frizzled 2"/>
    <property type="match status" value="1"/>
</dbReference>
<organism evidence="20 21">
    <name type="scientific">Frankliniella occidentalis</name>
    <name type="common">Western flower thrips</name>
    <name type="synonym">Euthrips occidentalis</name>
    <dbReference type="NCBI Taxonomy" id="133901"/>
    <lineage>
        <taxon>Eukaryota</taxon>
        <taxon>Metazoa</taxon>
        <taxon>Ecdysozoa</taxon>
        <taxon>Arthropoda</taxon>
        <taxon>Hexapoda</taxon>
        <taxon>Insecta</taxon>
        <taxon>Pterygota</taxon>
        <taxon>Neoptera</taxon>
        <taxon>Paraneoptera</taxon>
        <taxon>Thysanoptera</taxon>
        <taxon>Terebrantia</taxon>
        <taxon>Thripoidea</taxon>
        <taxon>Thripidae</taxon>
        <taxon>Frankliniella</taxon>
    </lineage>
</organism>
<evidence type="ECO:0000256" key="8">
    <source>
        <dbReference type="ARBA" id="ARBA00022989"/>
    </source>
</evidence>
<feature type="disulfide bond" evidence="14">
    <location>
        <begin position="126"/>
        <end position="167"/>
    </location>
</feature>
<feature type="disulfide bond" evidence="14">
    <location>
        <begin position="99"/>
        <end position="137"/>
    </location>
</feature>
<protein>
    <submittedName>
        <fullName evidence="21">Frizzled-5-like</fullName>
    </submittedName>
</protein>
<dbReference type="SUPFAM" id="SSF63501">
    <property type="entry name" value="Frizzled cysteine-rich domain"/>
    <property type="match status" value="1"/>
</dbReference>
<evidence type="ECO:0000256" key="1">
    <source>
        <dbReference type="ARBA" id="ARBA00004651"/>
    </source>
</evidence>
<dbReference type="InterPro" id="IPR000539">
    <property type="entry name" value="Frizzled/Smoothened_7TM"/>
</dbReference>
<evidence type="ECO:0000256" key="3">
    <source>
        <dbReference type="ARBA" id="ARBA00022473"/>
    </source>
</evidence>
<dbReference type="InterPro" id="IPR020067">
    <property type="entry name" value="Frizzled_dom"/>
</dbReference>
<dbReference type="Gene3D" id="1.10.2000.10">
    <property type="entry name" value="Frizzled cysteine-rich domain"/>
    <property type="match status" value="1"/>
</dbReference>
<evidence type="ECO:0000313" key="21">
    <source>
        <dbReference type="RefSeq" id="XP_052127661.1"/>
    </source>
</evidence>
<dbReference type="GO" id="GO:0005886">
    <property type="term" value="C:plasma membrane"/>
    <property type="evidence" value="ECO:0007669"/>
    <property type="project" value="UniProtKB-SubCell"/>
</dbReference>
<dbReference type="KEGG" id="foc:113209613"/>
<comment type="similarity">
    <text evidence="2">Belongs to the G-protein coupled receptor Fz/Smo family.</text>
</comment>
<evidence type="ECO:0000259" key="18">
    <source>
        <dbReference type="PROSITE" id="PS50038"/>
    </source>
</evidence>
<dbReference type="PROSITE" id="PS50261">
    <property type="entry name" value="G_PROTEIN_RECEP_F2_4"/>
    <property type="match status" value="1"/>
</dbReference>
<sequence>MLLHLLALLAALNAVLADKGLGGLGGLGGPHPGPHPGLSPAGGVGSASAALGRCEEITIPMCRGIGYNLTSMPNELNHDTQDEAGLEVHQFWPLVEIKCSEDLKFFLCSLYAPICIPDYPQPLPACRSVCERAKDGCQPLMQQYGFQWPERMNCDKLPVHGDHDNLCMQPDNQPGPEMGGMPGHGPGGGGRHPGPTKRPPSGSLFPTATPKCKPGKNGKGCDRGGASHAPTGRERECPCRCRHPLVPLERNSTWYNRNISVAEVENCAFPCRGVFFSQEEKDFAEVWISLWSGLCALSTFMTITTFLIDRQRFKYPERPIVFLSGCYLMVSVGYLIRVGLGHDEVACEGGMIRYSAHAHGPHAHSQGQGPVACTIVFLLVYYFGMASSIWWVVLTLTWFLAAGLKWGNEAIAGYSQYFHLAAWLVPTVQTVAVLVMAAVDGDPVAGICYVGNQNADNLRVFVLLPLLLYLLLGLSFLVGGFVSLFRIRSVIKQQGGMGGRSKAYKLEKLMIRIGIFSVLYAVPATIVIGCHLYESSLFGDWMKPLTCQCGATPATPQRPLYSVLMLKYFMALAVGITSGVWIWSGKTLDSWRRLWARLCGRRPLGGPGGGAGCGGSVLIAKPHHPHSHPHLLPMPLPPHSTGVGSSLLSAPSLHVNPHGSHGMGLGGLGHGAPSVQSSLYLKQQPLSHV</sequence>
<evidence type="ECO:0000256" key="11">
    <source>
        <dbReference type="ARBA" id="ARBA00023157"/>
    </source>
</evidence>
<dbReference type="SMART" id="SM00063">
    <property type="entry name" value="FRI"/>
    <property type="match status" value="1"/>
</dbReference>
<evidence type="ECO:0000256" key="15">
    <source>
        <dbReference type="SAM" id="MobiDB-lite"/>
    </source>
</evidence>
<dbReference type="GeneID" id="113209613"/>
<dbReference type="PANTHER" id="PTHR11309:SF126">
    <property type="entry name" value="FRIZZLED-2"/>
    <property type="match status" value="1"/>
</dbReference>
<dbReference type="GO" id="GO:0004930">
    <property type="term" value="F:G protein-coupled receptor activity"/>
    <property type="evidence" value="ECO:0007669"/>
    <property type="project" value="UniProtKB-KW"/>
</dbReference>
<dbReference type="PANTHER" id="PTHR11309">
    <property type="entry name" value="FRIZZLED"/>
    <property type="match status" value="1"/>
</dbReference>
<evidence type="ECO:0000259" key="19">
    <source>
        <dbReference type="PROSITE" id="PS50261"/>
    </source>
</evidence>
<proteinExistence type="inferred from homology"/>
<keyword evidence="8 16" id="KW-1133">Transmembrane helix</keyword>
<dbReference type="PRINTS" id="PR00489">
    <property type="entry name" value="FRIZZLED"/>
</dbReference>
<evidence type="ECO:0000256" key="4">
    <source>
        <dbReference type="ARBA" id="ARBA00022475"/>
    </source>
</evidence>
<keyword evidence="7 17" id="KW-0732">Signal</keyword>
<dbReference type="AlphaFoldDB" id="A0A9C6XQH7"/>
<feature type="transmembrane region" description="Helical" evidence="16">
    <location>
        <begin position="286"/>
        <end position="308"/>
    </location>
</feature>
<keyword evidence="3" id="KW-0217">Developmental protein</keyword>
<feature type="region of interest" description="Disordered" evidence="15">
    <location>
        <begin position="167"/>
        <end position="235"/>
    </location>
</feature>
<name>A0A9C6XQH7_FRAOC</name>
<dbReference type="OrthoDB" id="10053709at2759"/>
<feature type="compositionally biased region" description="Gly residues" evidence="15">
    <location>
        <begin position="177"/>
        <end position="192"/>
    </location>
</feature>
<feature type="domain" description="G-protein coupled receptors family 2 profile 2" evidence="19">
    <location>
        <begin position="284"/>
        <end position="590"/>
    </location>
</feature>
<feature type="transmembrane region" description="Helical" evidence="16">
    <location>
        <begin position="320"/>
        <end position="336"/>
    </location>
</feature>
<dbReference type="PROSITE" id="PS50038">
    <property type="entry name" value="FZ"/>
    <property type="match status" value="1"/>
</dbReference>
<dbReference type="InterPro" id="IPR015526">
    <property type="entry name" value="Frizzled/SFRP"/>
</dbReference>
<dbReference type="RefSeq" id="XP_052127661.1">
    <property type="nucleotide sequence ID" value="XM_052271701.1"/>
</dbReference>
<evidence type="ECO:0000256" key="13">
    <source>
        <dbReference type="ARBA" id="ARBA00023224"/>
    </source>
</evidence>
<feature type="transmembrane region" description="Helical" evidence="16">
    <location>
        <begin position="375"/>
        <end position="400"/>
    </location>
</feature>
<feature type="disulfide bond" evidence="14">
    <location>
        <begin position="130"/>
        <end position="154"/>
    </location>
</feature>
<evidence type="ECO:0000256" key="16">
    <source>
        <dbReference type="SAM" id="Phobius"/>
    </source>
</evidence>
<evidence type="ECO:0000256" key="14">
    <source>
        <dbReference type="PROSITE-ProRule" id="PRU00090"/>
    </source>
</evidence>
<dbReference type="GO" id="GO:0060070">
    <property type="term" value="P:canonical Wnt signaling pathway"/>
    <property type="evidence" value="ECO:0007669"/>
    <property type="project" value="TreeGrafter"/>
</dbReference>
<reference evidence="21" key="1">
    <citation type="submission" date="2025-08" db="UniProtKB">
        <authorList>
            <consortium name="RefSeq"/>
        </authorList>
    </citation>
    <scope>IDENTIFICATION</scope>
    <source>
        <tissue evidence="21">Whole organism</tissue>
    </source>
</reference>
<feature type="disulfide bond" evidence="14">
    <location>
        <begin position="62"/>
        <end position="108"/>
    </location>
</feature>
<keyword evidence="9" id="KW-0297">G-protein coupled receptor</keyword>
<dbReference type="InterPro" id="IPR017981">
    <property type="entry name" value="GPCR_2-like_7TM"/>
</dbReference>
<feature type="transmembrane region" description="Helical" evidence="16">
    <location>
        <begin position="509"/>
        <end position="534"/>
    </location>
</feature>
<evidence type="ECO:0000256" key="12">
    <source>
        <dbReference type="ARBA" id="ARBA00023170"/>
    </source>
</evidence>
<feature type="transmembrane region" description="Helical" evidence="16">
    <location>
        <begin position="560"/>
        <end position="583"/>
    </location>
</feature>
<feature type="transmembrane region" description="Helical" evidence="16">
    <location>
        <begin position="459"/>
        <end position="488"/>
    </location>
</feature>
<dbReference type="Gene3D" id="1.20.1070.10">
    <property type="entry name" value="Rhodopsin 7-helix transmembrane proteins"/>
    <property type="match status" value="1"/>
</dbReference>
<feature type="signal peptide" evidence="17">
    <location>
        <begin position="1"/>
        <end position="17"/>
    </location>
</feature>
<dbReference type="SMART" id="SM01330">
    <property type="entry name" value="Frizzled"/>
    <property type="match status" value="1"/>
</dbReference>
<keyword evidence="11 14" id="KW-1015">Disulfide bond</keyword>
<dbReference type="FunFam" id="1.10.2000.10:FF:000004">
    <property type="entry name" value="Frizzled class receptor 8a"/>
    <property type="match status" value="1"/>
</dbReference>
<feature type="chain" id="PRO_5039051234" evidence="17">
    <location>
        <begin position="18"/>
        <end position="689"/>
    </location>
</feature>
<comment type="subcellular location">
    <subcellularLocation>
        <location evidence="1">Cell membrane</location>
        <topology evidence="1">Multi-pass membrane protein</topology>
    </subcellularLocation>
</comment>
<keyword evidence="4" id="KW-1003">Cell membrane</keyword>
<dbReference type="Pfam" id="PF01392">
    <property type="entry name" value="Fz"/>
    <property type="match status" value="1"/>
</dbReference>
<keyword evidence="20" id="KW-1185">Reference proteome</keyword>
<evidence type="ECO:0000256" key="6">
    <source>
        <dbReference type="ARBA" id="ARBA00022692"/>
    </source>
</evidence>
<feature type="disulfide bond" evidence="14">
    <location>
        <begin position="54"/>
        <end position="115"/>
    </location>
</feature>
<dbReference type="CDD" id="cd07456">
    <property type="entry name" value="CRD_FZ5_like"/>
    <property type="match status" value="1"/>
</dbReference>
<dbReference type="InterPro" id="IPR036790">
    <property type="entry name" value="Frizzled_dom_sf"/>
</dbReference>
<evidence type="ECO:0000256" key="5">
    <source>
        <dbReference type="ARBA" id="ARBA00022687"/>
    </source>
</evidence>
<evidence type="ECO:0000256" key="9">
    <source>
        <dbReference type="ARBA" id="ARBA00023040"/>
    </source>
</evidence>
<evidence type="ECO:0000256" key="10">
    <source>
        <dbReference type="ARBA" id="ARBA00023136"/>
    </source>
</evidence>
<keyword evidence="10 16" id="KW-0472">Membrane</keyword>
<keyword evidence="12" id="KW-0675">Receptor</keyword>
<evidence type="ECO:0000313" key="20">
    <source>
        <dbReference type="Proteomes" id="UP000504606"/>
    </source>
</evidence>